<evidence type="ECO:0000256" key="2">
    <source>
        <dbReference type="ARBA" id="ARBA00022748"/>
    </source>
</evidence>
<evidence type="ECO:0000259" key="8">
    <source>
        <dbReference type="PROSITE" id="PS51352"/>
    </source>
</evidence>
<dbReference type="GO" id="GO:0016491">
    <property type="term" value="F:oxidoreductase activity"/>
    <property type="evidence" value="ECO:0007669"/>
    <property type="project" value="InterPro"/>
</dbReference>
<feature type="signal peptide" evidence="7">
    <location>
        <begin position="1"/>
        <end position="33"/>
    </location>
</feature>
<dbReference type="PANTHER" id="PTHR42852">
    <property type="entry name" value="THIOL:DISULFIDE INTERCHANGE PROTEIN DSBE"/>
    <property type="match status" value="1"/>
</dbReference>
<dbReference type="AlphaFoldDB" id="A0A512D8G1"/>
<keyword evidence="4" id="KW-1015">Disulfide bond</keyword>
<dbReference type="InterPro" id="IPR000866">
    <property type="entry name" value="AhpC/TSA"/>
</dbReference>
<gene>
    <name evidence="9" type="ORF">CAE01nite_04990</name>
</gene>
<dbReference type="SUPFAM" id="SSF52833">
    <property type="entry name" value="Thioredoxin-like"/>
    <property type="match status" value="1"/>
</dbReference>
<keyword evidence="5" id="KW-0676">Redox-active center</keyword>
<protein>
    <submittedName>
        <fullName evidence="9">Thiol-disulfide isomerase</fullName>
    </submittedName>
</protein>
<dbReference type="CDD" id="cd02966">
    <property type="entry name" value="TlpA_like_family"/>
    <property type="match status" value="1"/>
</dbReference>
<proteinExistence type="predicted"/>
<keyword evidence="3" id="KW-0812">Transmembrane</keyword>
<dbReference type="Pfam" id="PF00578">
    <property type="entry name" value="AhpC-TSA"/>
    <property type="match status" value="1"/>
</dbReference>
<keyword evidence="10" id="KW-1185">Reference proteome</keyword>
<dbReference type="GO" id="GO:0016853">
    <property type="term" value="F:isomerase activity"/>
    <property type="evidence" value="ECO:0007669"/>
    <property type="project" value="UniProtKB-KW"/>
</dbReference>
<dbReference type="GO" id="GO:0030313">
    <property type="term" value="C:cell envelope"/>
    <property type="evidence" value="ECO:0007669"/>
    <property type="project" value="UniProtKB-SubCell"/>
</dbReference>
<keyword evidence="9" id="KW-0413">Isomerase</keyword>
<sequence length="211" mass="21417">MSRTGSRRRAGARTLPAAVPLALALALTLGACTAEPAADGRTDTGAEAGYVSGDGSTRTWAPEDRGDAVVVAGTDFSGAPVSVADWRGDVVVLNTWYAACPPCRAEAPDLVALATDYADRGVHLLGINGTDDAGAAQAFERTFSVPYPSLADTDGTAIASLQGEVPLQAVPTTVVLDREGRVAGRVLGLADGSTLRAMVDDLLAEPAPAGV</sequence>
<dbReference type="Gene3D" id="3.40.30.10">
    <property type="entry name" value="Glutaredoxin"/>
    <property type="match status" value="1"/>
</dbReference>
<dbReference type="OrthoDB" id="9796554at2"/>
<evidence type="ECO:0000313" key="9">
    <source>
        <dbReference type="EMBL" id="GEO32774.1"/>
    </source>
</evidence>
<dbReference type="GO" id="GO:0017004">
    <property type="term" value="P:cytochrome complex assembly"/>
    <property type="evidence" value="ECO:0007669"/>
    <property type="project" value="UniProtKB-KW"/>
</dbReference>
<dbReference type="EMBL" id="BJYY01000001">
    <property type="protein sequence ID" value="GEO32774.1"/>
    <property type="molecule type" value="Genomic_DNA"/>
</dbReference>
<keyword evidence="2" id="KW-0201">Cytochrome c-type biogenesis</keyword>
<feature type="domain" description="Thioredoxin" evidence="8">
    <location>
        <begin position="60"/>
        <end position="204"/>
    </location>
</feature>
<evidence type="ECO:0000256" key="3">
    <source>
        <dbReference type="ARBA" id="ARBA00022968"/>
    </source>
</evidence>
<evidence type="ECO:0000256" key="5">
    <source>
        <dbReference type="ARBA" id="ARBA00023284"/>
    </source>
</evidence>
<feature type="region of interest" description="Disordered" evidence="6">
    <location>
        <begin position="36"/>
        <end position="61"/>
    </location>
</feature>
<organism evidence="9 10">
    <name type="scientific">Cellulomonas aerilata</name>
    <dbReference type="NCBI Taxonomy" id="515326"/>
    <lineage>
        <taxon>Bacteria</taxon>
        <taxon>Bacillati</taxon>
        <taxon>Actinomycetota</taxon>
        <taxon>Actinomycetes</taxon>
        <taxon>Micrococcales</taxon>
        <taxon>Cellulomonadaceae</taxon>
        <taxon>Cellulomonas</taxon>
    </lineage>
</organism>
<keyword evidence="7" id="KW-0732">Signal</keyword>
<keyword evidence="3" id="KW-0735">Signal-anchor</keyword>
<evidence type="ECO:0000256" key="4">
    <source>
        <dbReference type="ARBA" id="ARBA00023157"/>
    </source>
</evidence>
<dbReference type="InterPro" id="IPR013766">
    <property type="entry name" value="Thioredoxin_domain"/>
</dbReference>
<evidence type="ECO:0000313" key="10">
    <source>
        <dbReference type="Proteomes" id="UP000321181"/>
    </source>
</evidence>
<dbReference type="PANTHER" id="PTHR42852:SF6">
    <property type="entry name" value="THIOL:DISULFIDE INTERCHANGE PROTEIN DSBE"/>
    <property type="match status" value="1"/>
</dbReference>
<comment type="subcellular location">
    <subcellularLocation>
        <location evidence="1">Cell envelope</location>
    </subcellularLocation>
</comment>
<evidence type="ECO:0000256" key="7">
    <source>
        <dbReference type="SAM" id="SignalP"/>
    </source>
</evidence>
<dbReference type="InterPro" id="IPR036249">
    <property type="entry name" value="Thioredoxin-like_sf"/>
</dbReference>
<feature type="chain" id="PRO_5039305890" evidence="7">
    <location>
        <begin position="34"/>
        <end position="211"/>
    </location>
</feature>
<accession>A0A512D8G1</accession>
<comment type="caution">
    <text evidence="9">The sequence shown here is derived from an EMBL/GenBank/DDBJ whole genome shotgun (WGS) entry which is preliminary data.</text>
</comment>
<dbReference type="PROSITE" id="PS51352">
    <property type="entry name" value="THIOREDOXIN_2"/>
    <property type="match status" value="1"/>
</dbReference>
<dbReference type="InterPro" id="IPR050553">
    <property type="entry name" value="Thioredoxin_ResA/DsbE_sf"/>
</dbReference>
<dbReference type="Proteomes" id="UP000321181">
    <property type="component" value="Unassembled WGS sequence"/>
</dbReference>
<name>A0A512D8G1_9CELL</name>
<evidence type="ECO:0000256" key="1">
    <source>
        <dbReference type="ARBA" id="ARBA00004196"/>
    </source>
</evidence>
<evidence type="ECO:0000256" key="6">
    <source>
        <dbReference type="SAM" id="MobiDB-lite"/>
    </source>
</evidence>
<dbReference type="GO" id="GO:0016209">
    <property type="term" value="F:antioxidant activity"/>
    <property type="evidence" value="ECO:0007669"/>
    <property type="project" value="InterPro"/>
</dbReference>
<reference evidence="9 10" key="1">
    <citation type="submission" date="2019-07" db="EMBL/GenBank/DDBJ databases">
        <title>Whole genome shotgun sequence of Cellulomonas aerilata NBRC 106308.</title>
        <authorList>
            <person name="Hosoyama A."/>
            <person name="Uohara A."/>
            <person name="Ohji S."/>
            <person name="Ichikawa N."/>
        </authorList>
    </citation>
    <scope>NUCLEOTIDE SEQUENCE [LARGE SCALE GENOMIC DNA]</scope>
    <source>
        <strain evidence="9 10">NBRC 106308</strain>
    </source>
</reference>
<dbReference type="PROSITE" id="PS51257">
    <property type="entry name" value="PROKAR_LIPOPROTEIN"/>
    <property type="match status" value="1"/>
</dbReference>
<dbReference type="RefSeq" id="WP_146899381.1">
    <property type="nucleotide sequence ID" value="NZ_BAAARM010000001.1"/>
</dbReference>